<name>A0A1M6WY40_9BACL</name>
<dbReference type="SMART" id="SM00530">
    <property type="entry name" value="HTH_XRE"/>
    <property type="match status" value="1"/>
</dbReference>
<dbReference type="PANTHER" id="PTHR46558">
    <property type="entry name" value="TRACRIPTIONAL REGULATORY PROTEIN-RELATED-RELATED"/>
    <property type="match status" value="1"/>
</dbReference>
<dbReference type="PANTHER" id="PTHR46558:SF4">
    <property type="entry name" value="DNA-BIDING PHAGE PROTEIN"/>
    <property type="match status" value="1"/>
</dbReference>
<dbReference type="InterPro" id="IPR001387">
    <property type="entry name" value="Cro/C1-type_HTH"/>
</dbReference>
<dbReference type="PROSITE" id="PS50943">
    <property type="entry name" value="HTH_CROC1"/>
    <property type="match status" value="1"/>
</dbReference>
<dbReference type="Gene3D" id="1.10.260.40">
    <property type="entry name" value="lambda repressor-like DNA-binding domains"/>
    <property type="match status" value="1"/>
</dbReference>
<evidence type="ECO:0000313" key="3">
    <source>
        <dbReference type="EMBL" id="SHK98593.1"/>
    </source>
</evidence>
<reference evidence="4" key="1">
    <citation type="submission" date="2016-11" db="EMBL/GenBank/DDBJ databases">
        <authorList>
            <person name="Varghese N."/>
            <person name="Submissions S."/>
        </authorList>
    </citation>
    <scope>NUCLEOTIDE SEQUENCE [LARGE SCALE GENOMIC DNA]</scope>
    <source>
        <strain evidence="4">USBA-503</strain>
    </source>
</reference>
<proteinExistence type="predicted"/>
<sequence length="77" mass="8963">MMRKGNLTNRLTVLRAEKRWSQKEVADRLGISRQTVISIEANRYSPSLILAFQIAQLFDKDINEVFQYSPERDGFSD</sequence>
<accession>A0A1M6WY40</accession>
<dbReference type="SUPFAM" id="SSF47413">
    <property type="entry name" value="lambda repressor-like DNA-binding domains"/>
    <property type="match status" value="1"/>
</dbReference>
<keyword evidence="1" id="KW-0238">DNA-binding</keyword>
<evidence type="ECO:0000256" key="1">
    <source>
        <dbReference type="ARBA" id="ARBA00023125"/>
    </source>
</evidence>
<feature type="domain" description="HTH cro/C1-type" evidence="2">
    <location>
        <begin position="11"/>
        <end position="65"/>
    </location>
</feature>
<dbReference type="RefSeq" id="WP_072875168.1">
    <property type="nucleotide sequence ID" value="NZ_FRAF01000030.1"/>
</dbReference>
<protein>
    <submittedName>
        <fullName evidence="3">Transcriptional regulator</fullName>
    </submittedName>
</protein>
<dbReference type="EMBL" id="FRAF01000030">
    <property type="protein sequence ID" value="SHK98593.1"/>
    <property type="molecule type" value="Genomic_DNA"/>
</dbReference>
<organism evidence="3 4">
    <name type="scientific">Alicyclobacillus tolerans</name>
    <dbReference type="NCBI Taxonomy" id="90970"/>
    <lineage>
        <taxon>Bacteria</taxon>
        <taxon>Bacillati</taxon>
        <taxon>Bacillota</taxon>
        <taxon>Bacilli</taxon>
        <taxon>Bacillales</taxon>
        <taxon>Alicyclobacillaceae</taxon>
        <taxon>Alicyclobacillus</taxon>
    </lineage>
</organism>
<dbReference type="Pfam" id="PF01381">
    <property type="entry name" value="HTH_3"/>
    <property type="match status" value="1"/>
</dbReference>
<dbReference type="GO" id="GO:0003677">
    <property type="term" value="F:DNA binding"/>
    <property type="evidence" value="ECO:0007669"/>
    <property type="project" value="UniProtKB-KW"/>
</dbReference>
<evidence type="ECO:0000259" key="2">
    <source>
        <dbReference type="PROSITE" id="PS50943"/>
    </source>
</evidence>
<dbReference type="OrthoDB" id="9808239at2"/>
<gene>
    <name evidence="3" type="ORF">SAMN05443507_13024</name>
</gene>
<dbReference type="STRING" id="1830138.SAMN05443507_13024"/>
<dbReference type="InterPro" id="IPR010982">
    <property type="entry name" value="Lambda_DNA-bd_dom_sf"/>
</dbReference>
<keyword evidence="4" id="KW-1185">Reference proteome</keyword>
<dbReference type="CDD" id="cd00093">
    <property type="entry name" value="HTH_XRE"/>
    <property type="match status" value="1"/>
</dbReference>
<dbReference type="AlphaFoldDB" id="A0A1M6WY40"/>
<dbReference type="Proteomes" id="UP000184016">
    <property type="component" value="Unassembled WGS sequence"/>
</dbReference>
<evidence type="ECO:0000313" key="4">
    <source>
        <dbReference type="Proteomes" id="UP000184016"/>
    </source>
</evidence>